<evidence type="ECO:0000313" key="1">
    <source>
        <dbReference type="EMBL" id="CAL1414704.1"/>
    </source>
</evidence>
<reference evidence="1 2" key="1">
    <citation type="submission" date="2024-04" db="EMBL/GenBank/DDBJ databases">
        <authorList>
            <person name="Fracassetti M."/>
        </authorList>
    </citation>
    <scope>NUCLEOTIDE SEQUENCE [LARGE SCALE GENOMIC DNA]</scope>
</reference>
<proteinExistence type="predicted"/>
<organism evidence="1 2">
    <name type="scientific">Linum trigynum</name>
    <dbReference type="NCBI Taxonomy" id="586398"/>
    <lineage>
        <taxon>Eukaryota</taxon>
        <taxon>Viridiplantae</taxon>
        <taxon>Streptophyta</taxon>
        <taxon>Embryophyta</taxon>
        <taxon>Tracheophyta</taxon>
        <taxon>Spermatophyta</taxon>
        <taxon>Magnoliopsida</taxon>
        <taxon>eudicotyledons</taxon>
        <taxon>Gunneridae</taxon>
        <taxon>Pentapetalae</taxon>
        <taxon>rosids</taxon>
        <taxon>fabids</taxon>
        <taxon>Malpighiales</taxon>
        <taxon>Linaceae</taxon>
        <taxon>Linum</taxon>
    </lineage>
</organism>
<accession>A0AAV2GVG1</accession>
<protein>
    <submittedName>
        <fullName evidence="1">Uncharacterized protein</fullName>
    </submittedName>
</protein>
<keyword evidence="2" id="KW-1185">Reference proteome</keyword>
<sequence length="73" mass="8640">MNLYPIDSDLNGPNMLYPDFRHQFSLIFGPILSRFNLIILGQIDRWPPLTVNVNGKHRSLQPFTEDQWYQNHV</sequence>
<name>A0AAV2GVG1_9ROSI</name>
<gene>
    <name evidence="1" type="ORF">LTRI10_LOCUS53848</name>
</gene>
<dbReference type="Proteomes" id="UP001497516">
    <property type="component" value="Chromosome 9"/>
</dbReference>
<dbReference type="EMBL" id="OZ034822">
    <property type="protein sequence ID" value="CAL1414704.1"/>
    <property type="molecule type" value="Genomic_DNA"/>
</dbReference>
<dbReference type="AlphaFoldDB" id="A0AAV2GVG1"/>
<evidence type="ECO:0000313" key="2">
    <source>
        <dbReference type="Proteomes" id="UP001497516"/>
    </source>
</evidence>